<gene>
    <name evidence="2" type="ORF">Fcan01_06902</name>
</gene>
<comment type="caution">
    <text evidence="2">The sequence shown here is derived from an EMBL/GenBank/DDBJ whole genome shotgun (WGS) entry which is preliminary data.</text>
</comment>
<feature type="transmembrane region" description="Helical" evidence="1">
    <location>
        <begin position="150"/>
        <end position="169"/>
    </location>
</feature>
<dbReference type="EMBL" id="LNIX01000003">
    <property type="protein sequence ID" value="OXA57443.1"/>
    <property type="molecule type" value="Genomic_DNA"/>
</dbReference>
<name>A0A226EIB0_FOLCA</name>
<proteinExistence type="predicted"/>
<keyword evidence="1" id="KW-0812">Transmembrane</keyword>
<keyword evidence="1" id="KW-1133">Transmembrane helix</keyword>
<organism evidence="2 3">
    <name type="scientific">Folsomia candida</name>
    <name type="common">Springtail</name>
    <dbReference type="NCBI Taxonomy" id="158441"/>
    <lineage>
        <taxon>Eukaryota</taxon>
        <taxon>Metazoa</taxon>
        <taxon>Ecdysozoa</taxon>
        <taxon>Arthropoda</taxon>
        <taxon>Hexapoda</taxon>
        <taxon>Collembola</taxon>
        <taxon>Entomobryomorpha</taxon>
        <taxon>Isotomoidea</taxon>
        <taxon>Isotomidae</taxon>
        <taxon>Proisotominae</taxon>
        <taxon>Folsomia</taxon>
    </lineage>
</organism>
<feature type="transmembrane region" description="Helical" evidence="1">
    <location>
        <begin position="545"/>
        <end position="569"/>
    </location>
</feature>
<evidence type="ECO:0000313" key="3">
    <source>
        <dbReference type="Proteomes" id="UP000198287"/>
    </source>
</evidence>
<feature type="transmembrane region" description="Helical" evidence="1">
    <location>
        <begin position="246"/>
        <end position="266"/>
    </location>
</feature>
<feature type="transmembrane region" description="Helical" evidence="1">
    <location>
        <begin position="278"/>
        <end position="300"/>
    </location>
</feature>
<protein>
    <submittedName>
        <fullName evidence="2">Uncharacterized protein</fullName>
    </submittedName>
</protein>
<feature type="transmembrane region" description="Helical" evidence="1">
    <location>
        <begin position="512"/>
        <end position="533"/>
    </location>
</feature>
<dbReference type="Proteomes" id="UP000198287">
    <property type="component" value="Unassembled WGS sequence"/>
</dbReference>
<feature type="transmembrane region" description="Helical" evidence="1">
    <location>
        <begin position="123"/>
        <end position="144"/>
    </location>
</feature>
<reference evidence="2 3" key="1">
    <citation type="submission" date="2015-12" db="EMBL/GenBank/DDBJ databases">
        <title>The genome of Folsomia candida.</title>
        <authorList>
            <person name="Faddeeva A."/>
            <person name="Derks M.F."/>
            <person name="Anvar Y."/>
            <person name="Smit S."/>
            <person name="Van Straalen N."/>
            <person name="Roelofs D."/>
        </authorList>
    </citation>
    <scope>NUCLEOTIDE SEQUENCE [LARGE SCALE GENOMIC DNA]</scope>
    <source>
        <strain evidence="2 3">VU population</strain>
        <tissue evidence="2">Whole body</tissue>
    </source>
</reference>
<feature type="transmembrane region" description="Helical" evidence="1">
    <location>
        <begin position="213"/>
        <end position="234"/>
    </location>
</feature>
<dbReference type="AlphaFoldDB" id="A0A226EIB0"/>
<sequence>MAMRGEKTKEHEGTRGTMFNDRVVQTFKRLVYLEQITQSVLSKQKDAVAFYRGMVTLDTHFAETILPIKHETSKEEKKPRHILQEISMMEWLMIIEDMMYITFGICGALIAVVLSHKPQFISILWENHTVGFLTFLAGFQFYTIEASCGSIIFCINYAVLYMIAACHWLKTLRRLMMNIGINTGQKLDIFCILGCYKKLQILNASLNTAHASFLCPLNLTMFFTTSILTMFGAIRLKEVATLAEYILFPLACTFLLTLFSALLFGSELIYDYSSKLKCMFFFAGSLSAIYAVYLAFQMVAQLIWNTGESKNFVNIFWTFLWGLYYWWATGNNLNIFVRQDDADTFIGGMVQLDSHFETTITEKSKPVPVADTTSILQRLMRMVNVLELLMLIQDFMVVAYAVCATVMAVSLSNKPQFISFVWNSGTIHSVQFLIIFALFEFYAITSSCSGIIFFTNYFINYMMCTLHWMNSMRKVINESFWTCKEVDVHRFQRSYRKLQILNAYFNHAHMGFVYSMTLTMFFTTSVFTLFGSIRLKAIAPIVEYMLFPLACTFLLVLFTALLFGSASVYESSIKLLETFKKPRDTMSRSGMNVSKRWMQKECVALKPFGVQIGTLQFLKKASMLVIYERLLNYTASLLIAYPDSYFLQQ</sequence>
<keyword evidence="1" id="KW-0472">Membrane</keyword>
<accession>A0A226EIB0</accession>
<feature type="transmembrane region" description="Helical" evidence="1">
    <location>
        <begin position="388"/>
        <end position="411"/>
    </location>
</feature>
<evidence type="ECO:0000256" key="1">
    <source>
        <dbReference type="SAM" id="Phobius"/>
    </source>
</evidence>
<feature type="transmembrane region" description="Helical" evidence="1">
    <location>
        <begin position="98"/>
        <end position="116"/>
    </location>
</feature>
<feature type="transmembrane region" description="Helical" evidence="1">
    <location>
        <begin position="312"/>
        <end position="328"/>
    </location>
</feature>
<keyword evidence="3" id="KW-1185">Reference proteome</keyword>
<evidence type="ECO:0000313" key="2">
    <source>
        <dbReference type="EMBL" id="OXA57443.1"/>
    </source>
</evidence>